<dbReference type="EMBL" id="JSUQ01000017">
    <property type="protein sequence ID" value="KHQ51523.1"/>
    <property type="molecule type" value="Genomic_DNA"/>
</dbReference>
<name>A0A0B3RXS3_9RHOB</name>
<sequence length="194" mass="21488">MNNSKDSKPTTRNHKATITIRINFEARINTRLPRLEPETGTAMILGSQGDDMAKTTHLIKLSAGTESVDSLMDWQGMRRAQTEDGLPRHITRMWPRREEEVLNGGSIYWVIKGLIQCRQRILRLDPVTGADGIKRCALVLDPEITRTAAAPKRAFQGWRYLAAADAPPDLPGSRAEEEPLPPELAGALAEIGVL</sequence>
<dbReference type="PATRIC" id="fig|1515334.3.peg.4050"/>
<gene>
    <name evidence="1" type="ORF">OA50_04018</name>
</gene>
<proteinExistence type="predicted"/>
<comment type="caution">
    <text evidence="1">The sequence shown here is derived from an EMBL/GenBank/DDBJ whole genome shotgun (WGS) entry which is preliminary data.</text>
</comment>
<dbReference type="Proteomes" id="UP000030960">
    <property type="component" value="Unassembled WGS sequence"/>
</dbReference>
<accession>A0A0B3RXS3</accession>
<evidence type="ECO:0000313" key="2">
    <source>
        <dbReference type="Proteomes" id="UP000030960"/>
    </source>
</evidence>
<dbReference type="STRING" id="561184.SAMN05216376_108263"/>
<protein>
    <submittedName>
        <fullName evidence="1">Lysophospholipase</fullName>
    </submittedName>
</protein>
<dbReference type="Pfam" id="PF07370">
    <property type="entry name" value="DUF1489"/>
    <property type="match status" value="1"/>
</dbReference>
<dbReference type="InterPro" id="IPR008320">
    <property type="entry name" value="UCP032025"/>
</dbReference>
<keyword evidence="2" id="KW-1185">Reference proteome</keyword>
<dbReference type="AlphaFoldDB" id="A0A0B3RXS3"/>
<organism evidence="1 2">
    <name type="scientific">Mameliella alba</name>
    <dbReference type="NCBI Taxonomy" id="561184"/>
    <lineage>
        <taxon>Bacteria</taxon>
        <taxon>Pseudomonadati</taxon>
        <taxon>Pseudomonadota</taxon>
        <taxon>Alphaproteobacteria</taxon>
        <taxon>Rhodobacterales</taxon>
        <taxon>Roseobacteraceae</taxon>
        <taxon>Mameliella</taxon>
    </lineage>
</organism>
<reference evidence="1 2" key="1">
    <citation type="submission" date="2014-10" db="EMBL/GenBank/DDBJ databases">
        <title>Genome sequence of Ponticoccus sp. strain UMTAT08 isolated from clonal culture of toxic dinoflagellate Alexandrium tamiyavanichii.</title>
        <authorList>
            <person name="Gan H.Y."/>
            <person name="Muhd D.-D."/>
            <person name="Mohd Noor M.E."/>
            <person name="Yeong Y.S."/>
            <person name="Usup G."/>
        </authorList>
    </citation>
    <scope>NUCLEOTIDE SEQUENCE [LARGE SCALE GENOMIC DNA]</scope>
    <source>
        <strain evidence="1 2">UMTAT08</strain>
    </source>
</reference>
<evidence type="ECO:0000313" key="1">
    <source>
        <dbReference type="EMBL" id="KHQ51523.1"/>
    </source>
</evidence>